<dbReference type="PANTHER" id="PTHR43611:SF3">
    <property type="entry name" value="FLAVIN MONONUCLEOTIDE HYDROLASE 1, CHLOROPLATIC"/>
    <property type="match status" value="1"/>
</dbReference>
<organism evidence="2 3">
    <name type="scientific">Cladophialophora bantiana (strain ATCC 10958 / CBS 173.52 / CDC B-1940 / NIH 8579)</name>
    <name type="common">Xylohypha bantiana</name>
    <dbReference type="NCBI Taxonomy" id="1442370"/>
    <lineage>
        <taxon>Eukaryota</taxon>
        <taxon>Fungi</taxon>
        <taxon>Dikarya</taxon>
        <taxon>Ascomycota</taxon>
        <taxon>Pezizomycotina</taxon>
        <taxon>Eurotiomycetes</taxon>
        <taxon>Chaetothyriomycetidae</taxon>
        <taxon>Chaetothyriales</taxon>
        <taxon>Herpotrichiellaceae</taxon>
        <taxon>Cladophialophora</taxon>
    </lineage>
</organism>
<evidence type="ECO:0000313" key="3">
    <source>
        <dbReference type="Proteomes" id="UP000053789"/>
    </source>
</evidence>
<dbReference type="RefSeq" id="XP_016615570.1">
    <property type="nucleotide sequence ID" value="XM_016768102.1"/>
</dbReference>
<dbReference type="HOGENOM" id="CLU_019989_0_0_1"/>
<dbReference type="InterPro" id="IPR006439">
    <property type="entry name" value="HAD-SF_hydro_IA"/>
</dbReference>
<dbReference type="CDD" id="cd02603">
    <property type="entry name" value="HAD_sEH-N_like"/>
    <property type="match status" value="1"/>
</dbReference>
<dbReference type="AlphaFoldDB" id="A0A0D2EFS4"/>
<name>A0A0D2EFS4_CLAB1</name>
<dbReference type="VEuPathDB" id="FungiDB:Z519_10385"/>
<feature type="region of interest" description="Disordered" evidence="1">
    <location>
        <begin position="55"/>
        <end position="78"/>
    </location>
</feature>
<evidence type="ECO:0000313" key="2">
    <source>
        <dbReference type="EMBL" id="KIW88901.1"/>
    </source>
</evidence>
<dbReference type="Gene3D" id="1.10.150.240">
    <property type="entry name" value="Putative phosphatase, domain 2"/>
    <property type="match status" value="1"/>
</dbReference>
<keyword evidence="3" id="KW-1185">Reference proteome</keyword>
<dbReference type="Proteomes" id="UP000053789">
    <property type="component" value="Unassembled WGS sequence"/>
</dbReference>
<dbReference type="EMBL" id="KN846997">
    <property type="protein sequence ID" value="KIW88901.1"/>
    <property type="molecule type" value="Genomic_DNA"/>
</dbReference>
<feature type="region of interest" description="Disordered" evidence="1">
    <location>
        <begin position="116"/>
        <end position="141"/>
    </location>
</feature>
<evidence type="ECO:0000256" key="1">
    <source>
        <dbReference type="SAM" id="MobiDB-lite"/>
    </source>
</evidence>
<dbReference type="InterPro" id="IPR023214">
    <property type="entry name" value="HAD_sf"/>
</dbReference>
<dbReference type="PANTHER" id="PTHR43611">
    <property type="entry name" value="ALPHA-D-GLUCOSE 1-PHOSPHATE PHOSPHATASE"/>
    <property type="match status" value="1"/>
</dbReference>
<dbReference type="InterPro" id="IPR036412">
    <property type="entry name" value="HAD-like_sf"/>
</dbReference>
<dbReference type="InterPro" id="IPR023198">
    <property type="entry name" value="PGP-like_dom2"/>
</dbReference>
<protein>
    <submittedName>
        <fullName evidence="2">Uncharacterized protein</fullName>
    </submittedName>
</protein>
<sequence>MAATESALPELNSFLPIDTRIAGNPFSDLPQHDEALDLKLSSQDLKVQAQVAVTDISSGQSSGEENDLSPLDPEPLPVVESPLVSETVDPDPLAKPPLTRRDSACYLDEKAGSAPVTDDIGHGKFEDQSDTAPATGAIPESPTPNVSALIVDLGDVLCNWTAPEALPVSPAMLHRLLKTRFWHEYDSGVITQEECYSRLATQYGLLLADVAEAFKQAALSLSPDEEVFGMIRGLKETYRGSLKIYLMSNIPLPEWNALEGDARYDWSLFDGFFISAQVGMCKPELGFFRHVLNKINMKPKDVIFVDDNAENILAARSLGIRCLRYKDASGLRQFIHHIFDDGVDRGREWLYKNAKTMWCVTPEGREVRDNFAQLFLYEAAGDLDLVSMTFYERTWNYYIEKPIDTVEKHPDDIDTTSLAMILLPHDLEKAHSILDQVLLYTNRDGIILVSILPKPTFRGGDTDASQTYFDNKRPRIDPAVCVNALRFFHKYGRDDLPALQPTKAWVSDVLFYRAYLDGTYYYPSGDVFLYLFSRLLVANPESDIYRSTCALLRERLQERVGSPGDSVELAMRVIACLDMGLKNEVDLRKLEALQEADGGWPVGWLCQTGKISLKIGSRGVATALAVKAIETARRSGK</sequence>
<gene>
    <name evidence="2" type="ORF">Z519_10385</name>
</gene>
<reference evidence="2" key="1">
    <citation type="submission" date="2015-01" db="EMBL/GenBank/DDBJ databases">
        <title>The Genome Sequence of Cladophialophora bantiana CBS 173.52.</title>
        <authorList>
            <consortium name="The Broad Institute Genomics Platform"/>
            <person name="Cuomo C."/>
            <person name="de Hoog S."/>
            <person name="Gorbushina A."/>
            <person name="Stielow B."/>
            <person name="Teixiera M."/>
            <person name="Abouelleil A."/>
            <person name="Chapman S.B."/>
            <person name="Priest M."/>
            <person name="Young S.K."/>
            <person name="Wortman J."/>
            <person name="Nusbaum C."/>
            <person name="Birren B."/>
        </authorList>
    </citation>
    <scope>NUCLEOTIDE SEQUENCE [LARGE SCALE GENOMIC DNA]</scope>
    <source>
        <strain evidence="2">CBS 173.52</strain>
    </source>
</reference>
<proteinExistence type="predicted"/>
<accession>A0A0D2EFS4</accession>
<dbReference type="OrthoDB" id="2012566at2759"/>
<dbReference type="GO" id="GO:0016791">
    <property type="term" value="F:phosphatase activity"/>
    <property type="evidence" value="ECO:0007669"/>
    <property type="project" value="UniProtKB-ARBA"/>
</dbReference>
<dbReference type="Gene3D" id="3.40.50.1000">
    <property type="entry name" value="HAD superfamily/HAD-like"/>
    <property type="match status" value="1"/>
</dbReference>
<dbReference type="GeneID" id="27703313"/>
<dbReference type="SUPFAM" id="SSF56784">
    <property type="entry name" value="HAD-like"/>
    <property type="match status" value="1"/>
</dbReference>
<dbReference type="NCBIfam" id="TIGR01509">
    <property type="entry name" value="HAD-SF-IA-v3"/>
    <property type="match status" value="1"/>
</dbReference>